<name>A0A4R7FEL4_9MICO</name>
<gene>
    <name evidence="1" type="ORF">CLV52_3398</name>
</gene>
<evidence type="ECO:0000313" key="2">
    <source>
        <dbReference type="Proteomes" id="UP000295344"/>
    </source>
</evidence>
<proteinExistence type="predicted"/>
<dbReference type="EMBL" id="SOAM01000004">
    <property type="protein sequence ID" value="TDS74876.1"/>
    <property type="molecule type" value="Genomic_DNA"/>
</dbReference>
<evidence type="ECO:0000313" key="1">
    <source>
        <dbReference type="EMBL" id="TDS74876.1"/>
    </source>
</evidence>
<protein>
    <submittedName>
        <fullName evidence="1">Uncharacterized protein</fullName>
    </submittedName>
</protein>
<organism evidence="1 2">
    <name type="scientific">Amnibacterium kyonggiense</name>
    <dbReference type="NCBI Taxonomy" id="595671"/>
    <lineage>
        <taxon>Bacteria</taxon>
        <taxon>Bacillati</taxon>
        <taxon>Actinomycetota</taxon>
        <taxon>Actinomycetes</taxon>
        <taxon>Micrococcales</taxon>
        <taxon>Microbacteriaceae</taxon>
        <taxon>Amnibacterium</taxon>
    </lineage>
</organism>
<reference evidence="1 2" key="1">
    <citation type="submission" date="2019-03" db="EMBL/GenBank/DDBJ databases">
        <title>Genomic Encyclopedia of Archaeal and Bacterial Type Strains, Phase II (KMG-II): from individual species to whole genera.</title>
        <authorList>
            <person name="Goeker M."/>
        </authorList>
    </citation>
    <scope>NUCLEOTIDE SEQUENCE [LARGE SCALE GENOMIC DNA]</scope>
    <source>
        <strain evidence="1 2">DSM 24782</strain>
    </source>
</reference>
<dbReference type="Proteomes" id="UP000295344">
    <property type="component" value="Unassembled WGS sequence"/>
</dbReference>
<sequence>MFRSALLAASDAARTWSPECAASCAPARCCRLCHVQYRALVLDGPLRDLPHVVAHAAVVVIDATIGARVAAVEEQFDRDPWNDLLDEADRTEALARRRLSARGGLLLAALDELAEAHEELSELRRRYTEPALVDFLAGARLDGVPESWG</sequence>
<accession>A0A4R7FEL4</accession>
<keyword evidence="2" id="KW-1185">Reference proteome</keyword>
<dbReference type="AlphaFoldDB" id="A0A4R7FEL4"/>
<comment type="caution">
    <text evidence="1">The sequence shown here is derived from an EMBL/GenBank/DDBJ whole genome shotgun (WGS) entry which is preliminary data.</text>
</comment>